<accession>M0HIT0</accession>
<keyword evidence="2" id="KW-1185">Reference proteome</keyword>
<dbReference type="Proteomes" id="UP000011612">
    <property type="component" value="Unassembled WGS sequence"/>
</dbReference>
<dbReference type="EMBL" id="AOLK01000020">
    <property type="protein sequence ID" value="ELZ84401.1"/>
    <property type="molecule type" value="Genomic_DNA"/>
</dbReference>
<name>M0HIT0_HALEO</name>
<dbReference type="OrthoDB" id="385271at2157"/>
<evidence type="ECO:0000313" key="2">
    <source>
        <dbReference type="Proteomes" id="UP000011612"/>
    </source>
</evidence>
<comment type="caution">
    <text evidence="1">The sequence shown here is derived from an EMBL/GenBank/DDBJ whole genome shotgun (WGS) entry which is preliminary data.</text>
</comment>
<dbReference type="STRING" id="1230453.C453_12681"/>
<organism evidence="1 2">
    <name type="scientific">Haloferax elongans ATCC BAA-1513</name>
    <dbReference type="NCBI Taxonomy" id="1230453"/>
    <lineage>
        <taxon>Archaea</taxon>
        <taxon>Methanobacteriati</taxon>
        <taxon>Methanobacteriota</taxon>
        <taxon>Stenosarchaea group</taxon>
        <taxon>Halobacteria</taxon>
        <taxon>Halobacteriales</taxon>
        <taxon>Haloferacaceae</taxon>
        <taxon>Haloferax</taxon>
    </lineage>
</organism>
<protein>
    <submittedName>
        <fullName evidence="1">Uncharacterized protein</fullName>
    </submittedName>
</protein>
<sequence>MGIFRFLREWKEKANGVLTGPTLEAGEVTAETATLTDLIASESIKIPQYDATANAPRQSGIIEVPPSGSDTAGFYRYDSSSDSYELLDQSGGVSAGDLSGLNIDTDKDWGGFEITNVGPNGRDVPASVEQLTVTDWSDPVEDEFYRLFGGESDFTTQDSVALSGNALKMDVASGARRIVGTDLNAVPQMRDVVEVPFYFTDTSDILEIDIGRQGSEVKGRIQFDAKSDVIDGFAEDGNTTYTTQADISSHLNEWLVARFEWLDTGQVNIRLLVNSDGTELAYREMADFSTMDGLFAIGGFNRDNPSTIYVESPVITNRHVSDHVNEASAGVVELGGDVVRPQGALDAGPHEAVVSDTTVHGHLRTDNALLSGADVSLVEWDGGYGQRRLEAQADGEGGFYGLRRPLADRINNRLLWQYESLSDVPELVTGADVTSASFALTGYPRRLQIAHDGSDAGNLGAFFKPIISPASVGSFRLTFHNVIYSSNDLKNQISIGLSDIDPTTSTVHDSGNALIYNRRPDGSGGKYEELQLNDGTKTAGGMIVDWSTPHDISFEYDANQSVGRGLVDGELAEELSKELPDKPMHPVIQLVDSSASTGETLECELITVEVM</sequence>
<proteinExistence type="predicted"/>
<gene>
    <name evidence="1" type="ORF">C453_12681</name>
</gene>
<dbReference type="AlphaFoldDB" id="M0HIT0"/>
<dbReference type="PATRIC" id="fig|1230453.4.peg.2508"/>
<reference evidence="1 2" key="1">
    <citation type="journal article" date="2014" name="PLoS Genet.">
        <title>Phylogenetically driven sequencing of extremely halophilic archaea reveals strategies for static and dynamic osmo-response.</title>
        <authorList>
            <person name="Becker E.A."/>
            <person name="Seitzer P.M."/>
            <person name="Tritt A."/>
            <person name="Larsen D."/>
            <person name="Krusor M."/>
            <person name="Yao A.I."/>
            <person name="Wu D."/>
            <person name="Madern D."/>
            <person name="Eisen J.A."/>
            <person name="Darling A.E."/>
            <person name="Facciotti M.T."/>
        </authorList>
    </citation>
    <scope>NUCLEOTIDE SEQUENCE [LARGE SCALE GENOMIC DNA]</scope>
    <source>
        <strain evidence="1 2">ATCC BAA-1513</strain>
    </source>
</reference>
<evidence type="ECO:0000313" key="1">
    <source>
        <dbReference type="EMBL" id="ELZ84401.1"/>
    </source>
</evidence>
<dbReference type="RefSeq" id="WP_008324950.1">
    <property type="nucleotide sequence ID" value="NZ_AOLK01000020.1"/>
</dbReference>